<gene>
    <name evidence="1" type="ORF">A3J43_00395</name>
</gene>
<evidence type="ECO:0000313" key="1">
    <source>
        <dbReference type="EMBL" id="OGL77943.1"/>
    </source>
</evidence>
<dbReference type="Gene3D" id="1.20.120.330">
    <property type="entry name" value="Nucleotidyltransferases domain 2"/>
    <property type="match status" value="1"/>
</dbReference>
<name>A0A1F7UI60_9BACT</name>
<protein>
    <recommendedName>
        <fullName evidence="3">Nucleotidyltransferase</fullName>
    </recommendedName>
</protein>
<organism evidence="1 2">
    <name type="scientific">Candidatus Uhrbacteria bacterium RIFCSPHIGHO2_12_FULL_54_23</name>
    <dbReference type="NCBI Taxonomy" id="1802397"/>
    <lineage>
        <taxon>Bacteria</taxon>
        <taxon>Candidatus Uhriibacteriota</taxon>
    </lineage>
</organism>
<dbReference type="AlphaFoldDB" id="A0A1F7UI60"/>
<comment type="caution">
    <text evidence="1">The sequence shown here is derived from an EMBL/GenBank/DDBJ whole genome shotgun (WGS) entry which is preliminary data.</text>
</comment>
<evidence type="ECO:0000313" key="2">
    <source>
        <dbReference type="Proteomes" id="UP000176604"/>
    </source>
</evidence>
<dbReference type="Proteomes" id="UP000176604">
    <property type="component" value="Unassembled WGS sequence"/>
</dbReference>
<reference evidence="1 2" key="1">
    <citation type="journal article" date="2016" name="Nat. Commun.">
        <title>Thousands of microbial genomes shed light on interconnected biogeochemical processes in an aquifer system.</title>
        <authorList>
            <person name="Anantharaman K."/>
            <person name="Brown C.T."/>
            <person name="Hug L.A."/>
            <person name="Sharon I."/>
            <person name="Castelle C.J."/>
            <person name="Probst A.J."/>
            <person name="Thomas B.C."/>
            <person name="Singh A."/>
            <person name="Wilkins M.J."/>
            <person name="Karaoz U."/>
            <person name="Brodie E.L."/>
            <person name="Williams K.H."/>
            <person name="Hubbard S.S."/>
            <person name="Banfield J.F."/>
        </authorList>
    </citation>
    <scope>NUCLEOTIDE SEQUENCE [LARGE SCALE GENOMIC DNA]</scope>
</reference>
<sequence length="107" mass="12477">MGIYNARATLEEAARMEKDGIVRDSVIKRFEYTYESAWKTAKVFLNERFGKDVFSPKECFREMRRQGLLTDEETELSLTMCDDRNDIIHTYKEALNVGVNRVHSYGA</sequence>
<evidence type="ECO:0008006" key="3">
    <source>
        <dbReference type="Google" id="ProtNLM"/>
    </source>
</evidence>
<dbReference type="Pfam" id="PF08780">
    <property type="entry name" value="NTase_sub_bind"/>
    <property type="match status" value="1"/>
</dbReference>
<dbReference type="EMBL" id="MGEF01000047">
    <property type="protein sequence ID" value="OGL77943.1"/>
    <property type="molecule type" value="Genomic_DNA"/>
</dbReference>
<proteinExistence type="predicted"/>
<dbReference type="STRING" id="1802397.A3J43_00395"/>
<dbReference type="InterPro" id="IPR010235">
    <property type="entry name" value="HepT"/>
</dbReference>
<accession>A0A1F7UI60</accession>
<dbReference type="SUPFAM" id="SSF81593">
    <property type="entry name" value="Nucleotidyltransferase substrate binding subunit/domain"/>
    <property type="match status" value="1"/>
</dbReference>